<organism evidence="3 4">
    <name type="scientific">Oxynema aestuarii AP17</name>
    <dbReference type="NCBI Taxonomy" id="2064643"/>
    <lineage>
        <taxon>Bacteria</taxon>
        <taxon>Bacillati</taxon>
        <taxon>Cyanobacteriota</taxon>
        <taxon>Cyanophyceae</taxon>
        <taxon>Oscillatoriophycideae</taxon>
        <taxon>Oscillatoriales</taxon>
        <taxon>Oscillatoriaceae</taxon>
        <taxon>Oxynema</taxon>
        <taxon>Oxynema aestuarii</taxon>
    </lineage>
</organism>
<proteinExistence type="predicted"/>
<dbReference type="InterPro" id="IPR050266">
    <property type="entry name" value="AB_hydrolase_sf"/>
</dbReference>
<feature type="domain" description="AB hydrolase-1" evidence="2">
    <location>
        <begin position="23"/>
        <end position="270"/>
    </location>
</feature>
<keyword evidence="4" id="KW-1185">Reference proteome</keyword>
<dbReference type="PANTHER" id="PTHR43798">
    <property type="entry name" value="MONOACYLGLYCEROL LIPASE"/>
    <property type="match status" value="1"/>
</dbReference>
<protein>
    <submittedName>
        <fullName evidence="3">Alpha/beta hydrolase</fullName>
    </submittedName>
</protein>
<dbReference type="SUPFAM" id="SSF53474">
    <property type="entry name" value="alpha/beta-Hydrolases"/>
    <property type="match status" value="1"/>
</dbReference>
<dbReference type="AlphaFoldDB" id="A0A6H1U2Q5"/>
<evidence type="ECO:0000313" key="4">
    <source>
        <dbReference type="Proteomes" id="UP000500857"/>
    </source>
</evidence>
<keyword evidence="1 3" id="KW-0378">Hydrolase</keyword>
<reference evidence="3 4" key="1">
    <citation type="submission" date="2020-04" db="EMBL/GenBank/DDBJ databases">
        <authorList>
            <person name="Basu S."/>
            <person name="Maruthanayagam V."/>
            <person name="Chakraborty S."/>
            <person name="Pramanik A."/>
            <person name="Mukherjee J."/>
            <person name="Brink B."/>
        </authorList>
    </citation>
    <scope>NUCLEOTIDE SEQUENCE [LARGE SCALE GENOMIC DNA]</scope>
    <source>
        <strain evidence="3 4">AP17</strain>
    </source>
</reference>
<dbReference type="PRINTS" id="PR00111">
    <property type="entry name" value="ABHYDROLASE"/>
</dbReference>
<name>A0A6H1U2Q5_9CYAN</name>
<dbReference type="InterPro" id="IPR029058">
    <property type="entry name" value="AB_hydrolase_fold"/>
</dbReference>
<dbReference type="PANTHER" id="PTHR43798:SF31">
    <property type="entry name" value="AB HYDROLASE SUPERFAMILY PROTEIN YCLE"/>
    <property type="match status" value="1"/>
</dbReference>
<dbReference type="EMBL" id="CP051167">
    <property type="protein sequence ID" value="QIZ72935.1"/>
    <property type="molecule type" value="Genomic_DNA"/>
</dbReference>
<evidence type="ECO:0000313" key="3">
    <source>
        <dbReference type="EMBL" id="QIZ72935.1"/>
    </source>
</evidence>
<dbReference type="GO" id="GO:0016020">
    <property type="term" value="C:membrane"/>
    <property type="evidence" value="ECO:0007669"/>
    <property type="project" value="TreeGrafter"/>
</dbReference>
<dbReference type="Proteomes" id="UP000500857">
    <property type="component" value="Chromosome"/>
</dbReference>
<dbReference type="GO" id="GO:0016787">
    <property type="term" value="F:hydrolase activity"/>
    <property type="evidence" value="ECO:0007669"/>
    <property type="project" value="UniProtKB-KW"/>
</dbReference>
<accession>A0A6H1U2Q5</accession>
<dbReference type="Gene3D" id="3.40.50.1820">
    <property type="entry name" value="alpha/beta hydrolase"/>
    <property type="match status" value="1"/>
</dbReference>
<dbReference type="InterPro" id="IPR000073">
    <property type="entry name" value="AB_hydrolase_1"/>
</dbReference>
<dbReference type="Pfam" id="PF00561">
    <property type="entry name" value="Abhydrolase_1"/>
    <property type="match status" value="1"/>
</dbReference>
<dbReference type="KEGG" id="oxy:HCG48_21960"/>
<evidence type="ECO:0000259" key="2">
    <source>
        <dbReference type="Pfam" id="PF00561"/>
    </source>
</evidence>
<evidence type="ECO:0000256" key="1">
    <source>
        <dbReference type="ARBA" id="ARBA00022801"/>
    </source>
</evidence>
<sequence length="285" mass="32004">MAKIDILGVPHAYELTAPIPGNPVLVFIHGWLLSRRYWQPTIARLSGEYQCLAYDLRGFGDSQPYPNPTSQFHAGYTPSAYARDLAILLETLDLSNVWLVGHSLGGSIALWGAAKAPDRVQGTICVNSGGGIYIKEEFERFRFAGRQLLKMRPRWLCHLPFIDLLFTRDSVARPIERVWARQRVVDFATAHPQAALGTLLDSTTEAEVHRLPQIVSQLEQPVYFIAGADDKVMEPKYVRHLASFHPLFNGCGENTIEIPECGHLSMVEKPEALVGQIREILKVYR</sequence>
<gene>
    <name evidence="3" type="ORF">HCG48_21960</name>
</gene>
<dbReference type="RefSeq" id="WP_168571082.1">
    <property type="nucleotide sequence ID" value="NZ_CP051167.1"/>
</dbReference>